<feature type="compositionally biased region" description="Basic and acidic residues" evidence="1">
    <location>
        <begin position="44"/>
        <end position="54"/>
    </location>
</feature>
<reference evidence="2 3" key="1">
    <citation type="submission" date="2017-12" db="EMBL/GenBank/DDBJ databases">
        <title>Sequencing, de novo assembly and annotation of complete genome of a new Thraustochytrid species, strain FCC1311.</title>
        <authorList>
            <person name="Sedici K."/>
            <person name="Godart F."/>
            <person name="Aiese Cigliano R."/>
            <person name="Sanseverino W."/>
            <person name="Barakat M."/>
            <person name="Ortet P."/>
            <person name="Marechal E."/>
            <person name="Cagnac O."/>
            <person name="Amato A."/>
        </authorList>
    </citation>
    <scope>NUCLEOTIDE SEQUENCE [LARGE SCALE GENOMIC DNA]</scope>
</reference>
<gene>
    <name evidence="2" type="ORF">FCC1311_028762</name>
</gene>
<feature type="region of interest" description="Disordered" evidence="1">
    <location>
        <begin position="123"/>
        <end position="156"/>
    </location>
</feature>
<dbReference type="PROSITE" id="PS50096">
    <property type="entry name" value="IQ"/>
    <property type="match status" value="8"/>
</dbReference>
<sequence>MATVKPTAALSLTYVTANRATRSDVVTAATSLLPRTNVAYHGPTDQERAEDANGRRQSVATKPRGPGPLSLSIPAAKLNRELAVERKLFLDRLHHERRLRAELEQTAATRAQSVVRGHLVRANMKPETSREGERRGGRGGTLKRGSLNAGPTPKPDALVRRQLGQLLRLTDRIARVAASRRARAGNGPFAKKMSVQKAHALVVRLQCFARRYLARKTVHILQTYRREEQEREAVVIIQARLRAHLDRKQLASQANAARNAAATKIQSYVRRRLDQKFVVMIREHLRVACQETEAALKLQKMLRAKIARQRVIQQRMEKASVLVQSAYRGHVSRASIDERRRDRLQSVAKLQATYRGHAVRKKSAASSTAARRIQAMERGRRTRKSIRDSSKAATKLQSLYRGTATRRRTQWRTSKTCASAVELRRQEIEAEVASAVTDHGDLLRHKNQHHRAGPAAADARADARADAAGNGGESLP</sequence>
<dbReference type="EMBL" id="BEYU01000022">
    <property type="protein sequence ID" value="GBG26655.1"/>
    <property type="molecule type" value="Genomic_DNA"/>
</dbReference>
<proteinExistence type="predicted"/>
<dbReference type="GO" id="GO:0007051">
    <property type="term" value="P:spindle organization"/>
    <property type="evidence" value="ECO:0007669"/>
    <property type="project" value="TreeGrafter"/>
</dbReference>
<feature type="region of interest" description="Disordered" evidence="1">
    <location>
        <begin position="38"/>
        <end position="72"/>
    </location>
</feature>
<name>A0A2R5G7Y4_9STRA</name>
<dbReference type="Gene3D" id="1.20.5.190">
    <property type="match status" value="3"/>
</dbReference>
<comment type="caution">
    <text evidence="2">The sequence shown here is derived from an EMBL/GenBank/DDBJ whole genome shotgun (WGS) entry which is preliminary data.</text>
</comment>
<evidence type="ECO:0000256" key="1">
    <source>
        <dbReference type="SAM" id="MobiDB-lite"/>
    </source>
</evidence>
<dbReference type="PANTHER" id="PTHR22706">
    <property type="entry name" value="ASSEMBLY FACTOR FOR SPINDLE MICROTUBULES"/>
    <property type="match status" value="1"/>
</dbReference>
<dbReference type="Pfam" id="PF00612">
    <property type="entry name" value="IQ"/>
    <property type="match status" value="8"/>
</dbReference>
<organism evidence="2 3">
    <name type="scientific">Hondaea fermentalgiana</name>
    <dbReference type="NCBI Taxonomy" id="2315210"/>
    <lineage>
        <taxon>Eukaryota</taxon>
        <taxon>Sar</taxon>
        <taxon>Stramenopiles</taxon>
        <taxon>Bigyra</taxon>
        <taxon>Labyrinthulomycetes</taxon>
        <taxon>Thraustochytrida</taxon>
        <taxon>Thraustochytriidae</taxon>
        <taxon>Hondaea</taxon>
    </lineage>
</organism>
<dbReference type="Proteomes" id="UP000241890">
    <property type="component" value="Unassembled WGS sequence"/>
</dbReference>
<dbReference type="GO" id="GO:0000922">
    <property type="term" value="C:spindle pole"/>
    <property type="evidence" value="ECO:0007669"/>
    <property type="project" value="TreeGrafter"/>
</dbReference>
<evidence type="ECO:0000313" key="3">
    <source>
        <dbReference type="Proteomes" id="UP000241890"/>
    </source>
</evidence>
<dbReference type="GO" id="GO:0000278">
    <property type="term" value="P:mitotic cell cycle"/>
    <property type="evidence" value="ECO:0007669"/>
    <property type="project" value="TreeGrafter"/>
</dbReference>
<feature type="compositionally biased region" description="Basic and acidic residues" evidence="1">
    <location>
        <begin position="374"/>
        <end position="390"/>
    </location>
</feature>
<dbReference type="GO" id="GO:0051295">
    <property type="term" value="P:establishment of meiotic spindle localization"/>
    <property type="evidence" value="ECO:0007669"/>
    <property type="project" value="TreeGrafter"/>
</dbReference>
<dbReference type="InParanoid" id="A0A2R5G7Y4"/>
<dbReference type="InterPro" id="IPR000048">
    <property type="entry name" value="IQ_motif_EF-hand-BS"/>
</dbReference>
<feature type="compositionally biased region" description="Basic and acidic residues" evidence="1">
    <location>
        <begin position="127"/>
        <end position="136"/>
    </location>
</feature>
<feature type="region of interest" description="Disordered" evidence="1">
    <location>
        <begin position="445"/>
        <end position="476"/>
    </location>
</feature>
<feature type="region of interest" description="Disordered" evidence="1">
    <location>
        <begin position="363"/>
        <end position="394"/>
    </location>
</feature>
<protein>
    <submittedName>
        <fullName evidence="2">Abnormal spindle-like microcephaly-associated protein-like</fullName>
    </submittedName>
</protein>
<dbReference type="GO" id="GO:0005516">
    <property type="term" value="F:calmodulin binding"/>
    <property type="evidence" value="ECO:0007669"/>
    <property type="project" value="TreeGrafter"/>
</dbReference>
<dbReference type="SMART" id="SM00015">
    <property type="entry name" value="IQ"/>
    <property type="match status" value="9"/>
</dbReference>
<keyword evidence="3" id="KW-1185">Reference proteome</keyword>
<dbReference type="AlphaFoldDB" id="A0A2R5G7Y4"/>
<evidence type="ECO:0000313" key="2">
    <source>
        <dbReference type="EMBL" id="GBG26655.1"/>
    </source>
</evidence>
<accession>A0A2R5G7Y4</accession>
<dbReference type="PANTHER" id="PTHR22706:SF2">
    <property type="entry name" value="SFI1 SPINDLE BODY DOMAIN-CONTAINING PROTEIN"/>
    <property type="match status" value="1"/>
</dbReference>
<dbReference type="InterPro" id="IPR051185">
    <property type="entry name" value="ASPM"/>
</dbReference>